<name>A0A1Y1XKX4_9FUNG</name>
<keyword evidence="2" id="KW-0378">Hydrolase</keyword>
<dbReference type="PANTHER" id="PTHR35372">
    <property type="entry name" value="ATP BINDING PROTEIN-RELATED"/>
    <property type="match status" value="1"/>
</dbReference>
<evidence type="ECO:0000256" key="2">
    <source>
        <dbReference type="ARBA" id="ARBA00022801"/>
    </source>
</evidence>
<dbReference type="Pfam" id="PF08706">
    <property type="entry name" value="D5_N"/>
    <property type="match status" value="1"/>
</dbReference>
<dbReference type="Proteomes" id="UP000193944">
    <property type="component" value="Unassembled WGS sequence"/>
</dbReference>
<feature type="region of interest" description="Disordered" evidence="4">
    <location>
        <begin position="515"/>
        <end position="587"/>
    </location>
</feature>
<evidence type="ECO:0000256" key="3">
    <source>
        <dbReference type="ARBA" id="ARBA00022840"/>
    </source>
</evidence>
<dbReference type="InterPro" id="IPR051620">
    <property type="entry name" value="ORF904-like_C"/>
</dbReference>
<dbReference type="PANTHER" id="PTHR35372:SF2">
    <property type="entry name" value="SF3 HELICASE DOMAIN-CONTAINING PROTEIN"/>
    <property type="match status" value="1"/>
</dbReference>
<keyword evidence="3" id="KW-0067">ATP-binding</keyword>
<evidence type="ECO:0000259" key="5">
    <source>
        <dbReference type="PROSITE" id="PS51206"/>
    </source>
</evidence>
<gene>
    <name evidence="6" type="ORF">BCR32DRAFT_290000</name>
</gene>
<organism evidence="6 7">
    <name type="scientific">Anaeromyces robustus</name>
    <dbReference type="NCBI Taxonomy" id="1754192"/>
    <lineage>
        <taxon>Eukaryota</taxon>
        <taxon>Fungi</taxon>
        <taxon>Fungi incertae sedis</taxon>
        <taxon>Chytridiomycota</taxon>
        <taxon>Chytridiomycota incertae sedis</taxon>
        <taxon>Neocallimastigomycetes</taxon>
        <taxon>Neocallimastigales</taxon>
        <taxon>Neocallimastigaceae</taxon>
        <taxon>Anaeromyces</taxon>
    </lineage>
</organism>
<evidence type="ECO:0000256" key="4">
    <source>
        <dbReference type="SAM" id="MobiDB-lite"/>
    </source>
</evidence>
<dbReference type="EMBL" id="MCFG01000021">
    <property type="protein sequence ID" value="ORX86417.1"/>
    <property type="molecule type" value="Genomic_DNA"/>
</dbReference>
<dbReference type="STRING" id="1754192.A0A1Y1XKX4"/>
<evidence type="ECO:0000313" key="6">
    <source>
        <dbReference type="EMBL" id="ORX86417.1"/>
    </source>
</evidence>
<accession>A0A1Y1XKX4</accession>
<feature type="compositionally biased region" description="Low complexity" evidence="4">
    <location>
        <begin position="550"/>
        <end position="587"/>
    </location>
</feature>
<dbReference type="InterPro" id="IPR027417">
    <property type="entry name" value="P-loop_NTPase"/>
</dbReference>
<keyword evidence="1" id="KW-0547">Nucleotide-binding</keyword>
<feature type="domain" description="SF3 helicase" evidence="5">
    <location>
        <begin position="328"/>
        <end position="507"/>
    </location>
</feature>
<comment type="caution">
    <text evidence="6">The sequence shown here is derived from an EMBL/GenBank/DDBJ whole genome shotgun (WGS) entry which is preliminary data.</text>
</comment>
<dbReference type="GO" id="GO:0016787">
    <property type="term" value="F:hydrolase activity"/>
    <property type="evidence" value="ECO:0007669"/>
    <property type="project" value="UniProtKB-KW"/>
</dbReference>
<dbReference type="SUPFAM" id="SSF52540">
    <property type="entry name" value="P-loop containing nucleoside triphosphate hydrolases"/>
    <property type="match status" value="1"/>
</dbReference>
<protein>
    <recommendedName>
        <fullName evidence="5">SF3 helicase domain-containing protein</fullName>
    </recommendedName>
</protein>
<reference evidence="6 7" key="1">
    <citation type="submission" date="2016-08" db="EMBL/GenBank/DDBJ databases">
        <title>A Parts List for Fungal Cellulosomes Revealed by Comparative Genomics.</title>
        <authorList>
            <consortium name="DOE Joint Genome Institute"/>
            <person name="Haitjema C.H."/>
            <person name="Gilmore S.P."/>
            <person name="Henske J.K."/>
            <person name="Solomon K.V."/>
            <person name="De Groot R."/>
            <person name="Kuo A."/>
            <person name="Mondo S.J."/>
            <person name="Salamov A.A."/>
            <person name="Labutti K."/>
            <person name="Zhao Z."/>
            <person name="Chiniquy J."/>
            <person name="Barry K."/>
            <person name="Brewer H.M."/>
            <person name="Purvine S.O."/>
            <person name="Wright A.T."/>
            <person name="Boxma B."/>
            <person name="Van Alen T."/>
            <person name="Hackstein J.H."/>
            <person name="Baker S.E."/>
            <person name="Grigoriev I.V."/>
            <person name="O'Malley M.A."/>
        </authorList>
    </citation>
    <scope>NUCLEOTIDE SEQUENCE [LARGE SCALE GENOMIC DNA]</scope>
    <source>
        <strain evidence="6 7">S4</strain>
    </source>
</reference>
<sequence length="722" mass="84057">MLSSKNKNIKYNNNAFDVLNSDIESEVSTDLNTEFSYFEENGNYTGIESDFENVNINVNGNGNVNVNGDGNGSVYEESKTFVKEEEKRVNYELDCHPILYFLLILFYSIEDYKTQDVYKYLKRFLKEHNLIQDQLESNVELLDMNELIYYCFDILPERLIDSAKIYTIKNCFFNGKDNKKELNKMVIVNSFVIYSLGCLAYQDKWYKFEYHKHGWKITNKMEIVQDINIFFASDLEGLCRRVKLSLDGFTSYVTTYLCSNFITEKDIQQLNVLLYLNNFKDKMDKKPLLRFNDGIYDFQLKGFRPGKPSDFCVKGTGYEYRSKENNEENQEIIMKFLKDLFIEDDVIFYVLKLLASTLTLGNKLRSIVFFIGNGSNGKTTLSNLMKYTLGEYAVAPNVSLFLGQSVALDKPNPHMFELNNARIALCEEPDAKTVSITGDTKAITGNVGFLKARTIYKDLETIYVDLLPIINSNDKLRISNIDTALMDRIIVIPFLQRFMNSSNVQKENIWNKSKAKENNNDDNNNNNNNNGDNNNDNNNNDNNNDDNKNNDNNNDNNGNNNSNNSNNSNNNNNNNSNNNNNDKNNNNIKFANKIWQGRNMQRFAPTFIHILLKYYQYNYNELIQPEIIKKSTNDFILRCDHVGRFIKQKLVDENNEDILKLEDVYQLYKKWYKLFVSTGLLKYTISEFKLDLIRYKIRLIKGHPKNNTEPKDIDYLLGYKLL</sequence>
<reference evidence="6 7" key="2">
    <citation type="submission" date="2016-08" db="EMBL/GenBank/DDBJ databases">
        <title>Pervasive Adenine N6-methylation of Active Genes in Fungi.</title>
        <authorList>
            <consortium name="DOE Joint Genome Institute"/>
            <person name="Mondo S.J."/>
            <person name="Dannebaum R.O."/>
            <person name="Kuo R.C."/>
            <person name="Labutti K."/>
            <person name="Haridas S."/>
            <person name="Kuo A."/>
            <person name="Salamov A."/>
            <person name="Ahrendt S.R."/>
            <person name="Lipzen A."/>
            <person name="Sullivan W."/>
            <person name="Andreopoulos W.B."/>
            <person name="Clum A."/>
            <person name="Lindquist E."/>
            <person name="Daum C."/>
            <person name="Ramamoorthy G.K."/>
            <person name="Gryganskyi A."/>
            <person name="Culley D."/>
            <person name="Magnuson J.K."/>
            <person name="James T.Y."/>
            <person name="O'Malley M.A."/>
            <person name="Stajich J.E."/>
            <person name="Spatafora J.W."/>
            <person name="Visel A."/>
            <person name="Grigoriev I.V."/>
        </authorList>
    </citation>
    <scope>NUCLEOTIDE SEQUENCE [LARGE SCALE GENOMIC DNA]</scope>
    <source>
        <strain evidence="6 7">S4</strain>
    </source>
</reference>
<evidence type="ECO:0000313" key="7">
    <source>
        <dbReference type="Proteomes" id="UP000193944"/>
    </source>
</evidence>
<keyword evidence="7" id="KW-1185">Reference proteome</keyword>
<dbReference type="AlphaFoldDB" id="A0A1Y1XKX4"/>
<dbReference type="InterPro" id="IPR014015">
    <property type="entry name" value="Helicase_SF3_DNA-vir"/>
</dbReference>
<evidence type="ECO:0000256" key="1">
    <source>
        <dbReference type="ARBA" id="ARBA00022741"/>
    </source>
</evidence>
<dbReference type="GO" id="GO:0005524">
    <property type="term" value="F:ATP binding"/>
    <property type="evidence" value="ECO:0007669"/>
    <property type="project" value="UniProtKB-KW"/>
</dbReference>
<feature type="compositionally biased region" description="Low complexity" evidence="4">
    <location>
        <begin position="521"/>
        <end position="542"/>
    </location>
</feature>
<dbReference type="PROSITE" id="PS51206">
    <property type="entry name" value="SF3_HELICASE_1"/>
    <property type="match status" value="1"/>
</dbReference>
<dbReference type="Gene3D" id="3.40.50.300">
    <property type="entry name" value="P-loop containing nucleotide triphosphate hydrolases"/>
    <property type="match status" value="1"/>
</dbReference>
<proteinExistence type="predicted"/>
<dbReference type="OrthoDB" id="2146924at2759"/>
<dbReference type="InterPro" id="IPR014818">
    <property type="entry name" value="Phage/plasmid_primase_P4_C"/>
</dbReference>